<dbReference type="AlphaFoldDB" id="A0A3S3PMN0"/>
<dbReference type="CDD" id="cd16553">
    <property type="entry name" value="RING-HC_RNF170"/>
    <property type="match status" value="1"/>
</dbReference>
<name>A0A3S3PMN0_9ACAR</name>
<feature type="transmembrane region" description="Helical" evidence="12">
    <location>
        <begin position="222"/>
        <end position="241"/>
    </location>
</feature>
<feature type="non-terminal residue" evidence="14">
    <location>
        <position position="285"/>
    </location>
</feature>
<dbReference type="PANTHER" id="PTHR22894:SF5">
    <property type="entry name" value="RING-TYPE DOMAIN-CONTAINING PROTEIN"/>
    <property type="match status" value="1"/>
</dbReference>
<comment type="subcellular location">
    <subcellularLocation>
        <location evidence="1">Endomembrane system</location>
        <topology evidence="1">Multi-pass membrane protein</topology>
    </subcellularLocation>
</comment>
<feature type="transmembrane region" description="Helical" evidence="12">
    <location>
        <begin position="247"/>
        <end position="272"/>
    </location>
</feature>
<evidence type="ECO:0000256" key="9">
    <source>
        <dbReference type="ARBA" id="ARBA00030110"/>
    </source>
</evidence>
<keyword evidence="7 12" id="KW-1133">Transmembrane helix</keyword>
<reference evidence="14 15" key="1">
    <citation type="journal article" date="2018" name="Gigascience">
        <title>Genomes of trombidid mites reveal novel predicted allergens and laterally-transferred genes associated with secondary metabolism.</title>
        <authorList>
            <person name="Dong X."/>
            <person name="Chaisiri K."/>
            <person name="Xia D."/>
            <person name="Armstrong S.D."/>
            <person name="Fang Y."/>
            <person name="Donnelly M.J."/>
            <person name="Kadowaki T."/>
            <person name="McGarry J.W."/>
            <person name="Darby A.C."/>
            <person name="Makepeace B.L."/>
        </authorList>
    </citation>
    <scope>NUCLEOTIDE SEQUENCE [LARGE SCALE GENOMIC DNA]</scope>
    <source>
        <strain evidence="14">UoL-WK</strain>
    </source>
</reference>
<evidence type="ECO:0000313" key="14">
    <source>
        <dbReference type="EMBL" id="RWS15692.1"/>
    </source>
</evidence>
<evidence type="ECO:0000256" key="11">
    <source>
        <dbReference type="PROSITE-ProRule" id="PRU00175"/>
    </source>
</evidence>
<dbReference type="GO" id="GO:0008270">
    <property type="term" value="F:zinc ion binding"/>
    <property type="evidence" value="ECO:0007669"/>
    <property type="project" value="UniProtKB-KW"/>
</dbReference>
<dbReference type="InterPro" id="IPR017907">
    <property type="entry name" value="Znf_RING_CS"/>
</dbReference>
<dbReference type="InterPro" id="IPR038896">
    <property type="entry name" value="RNF170"/>
</dbReference>
<dbReference type="Proteomes" id="UP000285301">
    <property type="component" value="Unassembled WGS sequence"/>
</dbReference>
<keyword evidence="5 11" id="KW-0863">Zinc-finger</keyword>
<organism evidence="14 15">
    <name type="scientific">Dinothrombium tinctorium</name>
    <dbReference type="NCBI Taxonomy" id="1965070"/>
    <lineage>
        <taxon>Eukaryota</taxon>
        <taxon>Metazoa</taxon>
        <taxon>Ecdysozoa</taxon>
        <taxon>Arthropoda</taxon>
        <taxon>Chelicerata</taxon>
        <taxon>Arachnida</taxon>
        <taxon>Acari</taxon>
        <taxon>Acariformes</taxon>
        <taxon>Trombidiformes</taxon>
        <taxon>Prostigmata</taxon>
        <taxon>Anystina</taxon>
        <taxon>Parasitengona</taxon>
        <taxon>Trombidioidea</taxon>
        <taxon>Trombidiidae</taxon>
        <taxon>Dinothrombium</taxon>
    </lineage>
</organism>
<keyword evidence="3 12" id="KW-0812">Transmembrane</keyword>
<evidence type="ECO:0000256" key="6">
    <source>
        <dbReference type="ARBA" id="ARBA00022833"/>
    </source>
</evidence>
<evidence type="ECO:0000313" key="15">
    <source>
        <dbReference type="Proteomes" id="UP000285301"/>
    </source>
</evidence>
<evidence type="ECO:0000256" key="4">
    <source>
        <dbReference type="ARBA" id="ARBA00022723"/>
    </source>
</evidence>
<evidence type="ECO:0000256" key="7">
    <source>
        <dbReference type="ARBA" id="ARBA00022989"/>
    </source>
</evidence>
<evidence type="ECO:0000259" key="13">
    <source>
        <dbReference type="PROSITE" id="PS50089"/>
    </source>
</evidence>
<evidence type="ECO:0000256" key="1">
    <source>
        <dbReference type="ARBA" id="ARBA00004127"/>
    </source>
</evidence>
<dbReference type="STRING" id="1965070.A0A3S3PMN0"/>
<dbReference type="Pfam" id="PF06803">
    <property type="entry name" value="DUF1232"/>
    <property type="match status" value="1"/>
</dbReference>
<keyword evidence="8 12" id="KW-0472">Membrane</keyword>
<dbReference type="SUPFAM" id="SSF57850">
    <property type="entry name" value="RING/U-box"/>
    <property type="match status" value="1"/>
</dbReference>
<dbReference type="InterPro" id="IPR010652">
    <property type="entry name" value="DUF1232"/>
</dbReference>
<feature type="transmembrane region" description="Helical" evidence="12">
    <location>
        <begin position="22"/>
        <end position="43"/>
    </location>
</feature>
<evidence type="ECO:0000256" key="12">
    <source>
        <dbReference type="SAM" id="Phobius"/>
    </source>
</evidence>
<proteinExistence type="predicted"/>
<dbReference type="SMART" id="SM00184">
    <property type="entry name" value="RING"/>
    <property type="match status" value="1"/>
</dbReference>
<keyword evidence="15" id="KW-1185">Reference proteome</keyword>
<dbReference type="PANTHER" id="PTHR22894">
    <property type="entry name" value="RING-TYPE DOMAIN-CONTAINING PROTEIN"/>
    <property type="match status" value="1"/>
</dbReference>
<evidence type="ECO:0000256" key="5">
    <source>
        <dbReference type="ARBA" id="ARBA00022771"/>
    </source>
</evidence>
<sequence length="285" mass="32787">MATFDEYTTLEHIIRAVFQNQVILALIAFAIGALPVIYLIYCLTKRSTRIHPSNRDVINSVRQQLTQLYSNRFQLLAAANNTTTAASNDLLNIVDLNHYGMDNQCPVCLHEPVYPIETNCGHLFCAQCIIVYWRHGTWRGPVPCPVCRQLVSVLLVCFRNARLMSGEEDSTEVQAILHDINDYNRRYSGGPRPWLDYLWDLPTLLRHLSSEFFTVGGLMYMFRIRIVLCFVAAIMYLISPLDMIPEAVFGILGLLDDLFVVLLLAIYVTIIYRRFLANRWENEFD</sequence>
<dbReference type="PROSITE" id="PS00518">
    <property type="entry name" value="ZF_RING_1"/>
    <property type="match status" value="1"/>
</dbReference>
<dbReference type="InterPro" id="IPR013083">
    <property type="entry name" value="Znf_RING/FYVE/PHD"/>
</dbReference>
<evidence type="ECO:0000256" key="2">
    <source>
        <dbReference type="ARBA" id="ARBA00014068"/>
    </source>
</evidence>
<dbReference type="GO" id="GO:0012505">
    <property type="term" value="C:endomembrane system"/>
    <property type="evidence" value="ECO:0007669"/>
    <property type="project" value="UniProtKB-SubCell"/>
</dbReference>
<dbReference type="EMBL" id="NCKU01000388">
    <property type="protein sequence ID" value="RWS15692.1"/>
    <property type="molecule type" value="Genomic_DNA"/>
</dbReference>
<dbReference type="UniPathway" id="UPA00143"/>
<keyword evidence="6" id="KW-0862">Zinc</keyword>
<dbReference type="OrthoDB" id="9049620at2759"/>
<dbReference type="InterPro" id="IPR001841">
    <property type="entry name" value="Znf_RING"/>
</dbReference>
<accession>A0A3S3PMN0</accession>
<dbReference type="Gene3D" id="3.30.40.10">
    <property type="entry name" value="Zinc/RING finger domain, C3HC4 (zinc finger)"/>
    <property type="match status" value="1"/>
</dbReference>
<gene>
    <name evidence="14" type="ORF">B4U79_08847</name>
</gene>
<dbReference type="Pfam" id="PF00097">
    <property type="entry name" value="zf-C3HC4"/>
    <property type="match status" value="1"/>
</dbReference>
<protein>
    <recommendedName>
        <fullName evidence="2">E3 ubiquitin-protein ligase RNF170</fullName>
    </recommendedName>
    <alternativeName>
        <fullName evidence="10">RING finger protein 170</fullName>
    </alternativeName>
    <alternativeName>
        <fullName evidence="9">RING-type E3 ubiquitin transferase RNF170</fullName>
    </alternativeName>
</protein>
<dbReference type="PROSITE" id="PS50089">
    <property type="entry name" value="ZF_RING_2"/>
    <property type="match status" value="1"/>
</dbReference>
<keyword evidence="4" id="KW-0479">Metal-binding</keyword>
<evidence type="ECO:0000256" key="3">
    <source>
        <dbReference type="ARBA" id="ARBA00022692"/>
    </source>
</evidence>
<dbReference type="GO" id="GO:0016567">
    <property type="term" value="P:protein ubiquitination"/>
    <property type="evidence" value="ECO:0007669"/>
    <property type="project" value="UniProtKB-UniPathway"/>
</dbReference>
<evidence type="ECO:0000256" key="8">
    <source>
        <dbReference type="ARBA" id="ARBA00023136"/>
    </source>
</evidence>
<evidence type="ECO:0000256" key="10">
    <source>
        <dbReference type="ARBA" id="ARBA00031107"/>
    </source>
</evidence>
<dbReference type="GO" id="GO:0061630">
    <property type="term" value="F:ubiquitin protein ligase activity"/>
    <property type="evidence" value="ECO:0007669"/>
    <property type="project" value="InterPro"/>
</dbReference>
<dbReference type="InterPro" id="IPR018957">
    <property type="entry name" value="Znf_C3HC4_RING-type"/>
</dbReference>
<comment type="caution">
    <text evidence="14">The sequence shown here is derived from an EMBL/GenBank/DDBJ whole genome shotgun (WGS) entry which is preliminary data.</text>
</comment>
<feature type="domain" description="RING-type" evidence="13">
    <location>
        <begin position="105"/>
        <end position="148"/>
    </location>
</feature>